<sequence>MRVISKFLALLVAAALQPAVAGVVSLDFEDLKVNAADPNDLGIVELLDRYKSSGFGFSAGAWGVVSAGCGGAYAFGPHLAGTCSSLLVAGDPLQSPGSTSPLFTLDFASGFVADSSLYFSALPSARASIAVFDDVGGKGNQLAEFSGLAGSICSTGDRFCTWDVLDLKFVGTARSIVVSAADQSLMIDDIRLNQASTSPGPLPEPASLALAVGALGALGWTRKRVRG</sequence>
<proteinExistence type="predicted"/>
<feature type="chain" id="PRO_5046033717" description="PEP-CTERM protein-sorting domain-containing protein" evidence="1">
    <location>
        <begin position="22"/>
        <end position="227"/>
    </location>
</feature>
<reference evidence="2 3" key="1">
    <citation type="submission" date="2021-12" db="EMBL/GenBank/DDBJ databases">
        <title>Genome seq of P8.</title>
        <authorList>
            <person name="Seo T."/>
        </authorList>
    </citation>
    <scope>NUCLEOTIDE SEQUENCE [LARGE SCALE GENOMIC DNA]</scope>
    <source>
        <strain evidence="2 3">P8</strain>
    </source>
</reference>
<evidence type="ECO:0000313" key="2">
    <source>
        <dbReference type="EMBL" id="MCE4556924.1"/>
    </source>
</evidence>
<keyword evidence="3" id="KW-1185">Reference proteome</keyword>
<feature type="signal peptide" evidence="1">
    <location>
        <begin position="1"/>
        <end position="21"/>
    </location>
</feature>
<evidence type="ECO:0000256" key="1">
    <source>
        <dbReference type="SAM" id="SignalP"/>
    </source>
</evidence>
<dbReference type="Proteomes" id="UP001200741">
    <property type="component" value="Unassembled WGS sequence"/>
</dbReference>
<comment type="caution">
    <text evidence="2">The sequence shown here is derived from an EMBL/GenBank/DDBJ whole genome shotgun (WGS) entry which is preliminary data.</text>
</comment>
<dbReference type="RefSeq" id="WP_233374266.1">
    <property type="nucleotide sequence ID" value="NZ_JAJTWU010000009.1"/>
</dbReference>
<evidence type="ECO:0000313" key="3">
    <source>
        <dbReference type="Proteomes" id="UP001200741"/>
    </source>
</evidence>
<protein>
    <recommendedName>
        <fullName evidence="4">PEP-CTERM protein-sorting domain-containing protein</fullName>
    </recommendedName>
</protein>
<name>A0ABS8XW93_9BURK</name>
<accession>A0ABS8XW93</accession>
<dbReference type="EMBL" id="JAJTWU010000009">
    <property type="protein sequence ID" value="MCE4556924.1"/>
    <property type="molecule type" value="Genomic_DNA"/>
</dbReference>
<gene>
    <name evidence="2" type="ORF">LXT13_21230</name>
</gene>
<keyword evidence="1" id="KW-0732">Signal</keyword>
<evidence type="ECO:0008006" key="4">
    <source>
        <dbReference type="Google" id="ProtNLM"/>
    </source>
</evidence>
<organism evidence="2 3">
    <name type="scientific">Pelomonas cellulosilytica</name>
    <dbReference type="NCBI Taxonomy" id="2906762"/>
    <lineage>
        <taxon>Bacteria</taxon>
        <taxon>Pseudomonadati</taxon>
        <taxon>Pseudomonadota</taxon>
        <taxon>Betaproteobacteria</taxon>
        <taxon>Burkholderiales</taxon>
        <taxon>Sphaerotilaceae</taxon>
        <taxon>Roseateles</taxon>
    </lineage>
</organism>